<sequence>MDTIPDLRSWGGADAYLRTCASRAVLDVIANKWVCLVLGALREETMRFGQLRRRLDGITQKMLTKTLRELERDGLVHRAVYPTVPPRVEYRLTELGQNLGRLMTEIRVWAEEHMPEIQEARERYDERAAQDPMPV</sequence>
<dbReference type="InterPro" id="IPR002577">
    <property type="entry name" value="HTH_HxlR"/>
</dbReference>
<dbReference type="PANTHER" id="PTHR33204:SF37">
    <property type="entry name" value="HTH-TYPE TRANSCRIPTIONAL REGULATOR YODB"/>
    <property type="match status" value="1"/>
</dbReference>
<dbReference type="EMBL" id="CP063196">
    <property type="protein sequence ID" value="UOE20323.1"/>
    <property type="molecule type" value="Genomic_DNA"/>
</dbReference>
<dbReference type="Pfam" id="PF01638">
    <property type="entry name" value="HxlR"/>
    <property type="match status" value="1"/>
</dbReference>
<dbReference type="Proteomes" id="UP000265719">
    <property type="component" value="Chromosome"/>
</dbReference>
<organism evidence="1 2">
    <name type="scientific">Thermobifida halotolerans</name>
    <dbReference type="NCBI Taxonomy" id="483545"/>
    <lineage>
        <taxon>Bacteria</taxon>
        <taxon>Bacillati</taxon>
        <taxon>Actinomycetota</taxon>
        <taxon>Actinomycetes</taxon>
        <taxon>Streptosporangiales</taxon>
        <taxon>Nocardiopsidaceae</taxon>
        <taxon>Thermobifida</taxon>
    </lineage>
</organism>
<dbReference type="Gene3D" id="1.10.10.10">
    <property type="entry name" value="Winged helix-like DNA-binding domain superfamily/Winged helix DNA-binding domain"/>
    <property type="match status" value="1"/>
</dbReference>
<accession>A0A399G7N6</accession>
<dbReference type="InterPro" id="IPR036388">
    <property type="entry name" value="WH-like_DNA-bd_sf"/>
</dbReference>
<gene>
    <name evidence="1" type="ORF">NI17_003535</name>
</gene>
<name>A0A399G7N6_9ACTN</name>
<dbReference type="InterPro" id="IPR036390">
    <property type="entry name" value="WH_DNA-bd_sf"/>
</dbReference>
<evidence type="ECO:0000313" key="1">
    <source>
        <dbReference type="EMBL" id="UOE20323.1"/>
    </source>
</evidence>
<reference evidence="1" key="1">
    <citation type="submission" date="2020-10" db="EMBL/GenBank/DDBJ databases">
        <title>De novo genome project of the cellulose decomposer Thermobifida halotolerans type strain.</title>
        <authorList>
            <person name="Nagy I."/>
            <person name="Horvath B."/>
            <person name="Kukolya J."/>
            <person name="Nagy I."/>
            <person name="Orsini M."/>
        </authorList>
    </citation>
    <scope>NUCLEOTIDE SEQUENCE</scope>
    <source>
        <strain evidence="1">DSM 44931</strain>
    </source>
</reference>
<evidence type="ECO:0000313" key="2">
    <source>
        <dbReference type="Proteomes" id="UP000265719"/>
    </source>
</evidence>
<dbReference type="KEGG" id="thao:NI17_003535"/>
<dbReference type="RefSeq" id="WP_068689437.1">
    <property type="nucleotide sequence ID" value="NZ_CP063196.1"/>
</dbReference>
<dbReference type="PANTHER" id="PTHR33204">
    <property type="entry name" value="TRANSCRIPTIONAL REGULATOR, MARR FAMILY"/>
    <property type="match status" value="1"/>
</dbReference>
<protein>
    <submittedName>
        <fullName evidence="1">Helix-turn-helix transcriptional regulator</fullName>
    </submittedName>
</protein>
<dbReference type="AlphaFoldDB" id="A0A399G7N6"/>
<dbReference type="PROSITE" id="PS51118">
    <property type="entry name" value="HTH_HXLR"/>
    <property type="match status" value="1"/>
</dbReference>
<keyword evidence="2" id="KW-1185">Reference proteome</keyword>
<proteinExistence type="predicted"/>
<dbReference type="SUPFAM" id="SSF46785">
    <property type="entry name" value="Winged helix' DNA-binding domain"/>
    <property type="match status" value="1"/>
</dbReference>
<dbReference type="OrthoDB" id="3481682at2"/>